<feature type="transmembrane region" description="Helical" evidence="1">
    <location>
        <begin position="79"/>
        <end position="100"/>
    </location>
</feature>
<reference evidence="2 3" key="2">
    <citation type="submission" date="2018-11" db="EMBL/GenBank/DDBJ databases">
        <authorList>
            <consortium name="Pathogen Informatics"/>
        </authorList>
    </citation>
    <scope>NUCLEOTIDE SEQUENCE [LARGE SCALE GENOMIC DNA]</scope>
</reference>
<dbReference type="STRING" id="103827.A0A0N5CTD4"/>
<keyword evidence="1" id="KW-1133">Transmembrane helix</keyword>
<evidence type="ECO:0000313" key="4">
    <source>
        <dbReference type="WBParaSite" id="TCLT_0000349401-mRNA-1"/>
    </source>
</evidence>
<dbReference type="AlphaFoldDB" id="A0A0N5CTD4"/>
<proteinExistence type="predicted"/>
<dbReference type="WBParaSite" id="TCLT_0000349401-mRNA-1">
    <property type="protein sequence ID" value="TCLT_0000349401-mRNA-1"/>
    <property type="gene ID" value="TCLT_0000349401"/>
</dbReference>
<evidence type="ECO:0000256" key="1">
    <source>
        <dbReference type="SAM" id="Phobius"/>
    </source>
</evidence>
<name>A0A0N5CTD4_THECL</name>
<feature type="transmembrane region" description="Helical" evidence="1">
    <location>
        <begin position="48"/>
        <end position="67"/>
    </location>
</feature>
<organism evidence="4">
    <name type="scientific">Thelazia callipaeda</name>
    <name type="common">Oriental eyeworm</name>
    <name type="synonym">Parasitic nematode</name>
    <dbReference type="NCBI Taxonomy" id="103827"/>
    <lineage>
        <taxon>Eukaryota</taxon>
        <taxon>Metazoa</taxon>
        <taxon>Ecdysozoa</taxon>
        <taxon>Nematoda</taxon>
        <taxon>Chromadorea</taxon>
        <taxon>Rhabditida</taxon>
        <taxon>Spirurina</taxon>
        <taxon>Spiruromorpha</taxon>
        <taxon>Thelazioidea</taxon>
        <taxon>Thelaziidae</taxon>
        <taxon>Thelazia</taxon>
    </lineage>
</organism>
<dbReference type="EMBL" id="UYYF01001585">
    <property type="protein sequence ID" value="VDM99983.1"/>
    <property type="molecule type" value="Genomic_DNA"/>
</dbReference>
<accession>A0A0N5CTD4</accession>
<dbReference type="Proteomes" id="UP000276776">
    <property type="component" value="Unassembled WGS sequence"/>
</dbReference>
<feature type="transmembrane region" description="Helical" evidence="1">
    <location>
        <begin position="141"/>
        <end position="162"/>
    </location>
</feature>
<evidence type="ECO:0000313" key="2">
    <source>
        <dbReference type="EMBL" id="VDM99983.1"/>
    </source>
</evidence>
<keyword evidence="1" id="KW-0472">Membrane</keyword>
<sequence length="183" mass="20896">MAFPSEIYDCIKFLPDQQRGITFQEANEEESKAKIVTVYVLQIEDKKILAILSINILTSSSYSMYAFAESMLSGQLYEVVNRSNVAFIMNGIRLTIYFSLSLSFTMFSVRSIEFCFHTITKHTVQCDQSATVVRLLKCFGYLAYAIIVIVCIEIIATIFVSFRKLKILKISDNFICYICSCIK</sequence>
<gene>
    <name evidence="2" type="ORF">TCLT_LOCUS3485</name>
</gene>
<reference evidence="4" key="1">
    <citation type="submission" date="2017-02" db="UniProtKB">
        <authorList>
            <consortium name="WormBaseParasite"/>
        </authorList>
    </citation>
    <scope>IDENTIFICATION</scope>
</reference>
<keyword evidence="1" id="KW-0812">Transmembrane</keyword>
<protein>
    <submittedName>
        <fullName evidence="2 4">Uncharacterized protein</fullName>
    </submittedName>
</protein>
<evidence type="ECO:0000313" key="3">
    <source>
        <dbReference type="Proteomes" id="UP000276776"/>
    </source>
</evidence>
<keyword evidence="3" id="KW-1185">Reference proteome</keyword>